<keyword evidence="4" id="KW-0413">Isomerase</keyword>
<dbReference type="Gene3D" id="3.30.2350.10">
    <property type="entry name" value="Pseudouridine synthase"/>
    <property type="match status" value="2"/>
</dbReference>
<dbReference type="EC" id="5.4.99.25" evidence="2"/>
<dbReference type="PANTHER" id="PTHR13767">
    <property type="entry name" value="TRNA-PSEUDOURIDINE SYNTHASE"/>
    <property type="match status" value="1"/>
</dbReference>
<dbReference type="PANTHER" id="PTHR13767:SF2">
    <property type="entry name" value="PSEUDOURIDYLATE SYNTHASE TRUB1"/>
    <property type="match status" value="1"/>
</dbReference>
<accession>A0AAW1SEM7</accession>
<organism evidence="6 7">
    <name type="scientific">Elliptochloris bilobata</name>
    <dbReference type="NCBI Taxonomy" id="381761"/>
    <lineage>
        <taxon>Eukaryota</taxon>
        <taxon>Viridiplantae</taxon>
        <taxon>Chlorophyta</taxon>
        <taxon>core chlorophytes</taxon>
        <taxon>Trebouxiophyceae</taxon>
        <taxon>Trebouxiophyceae incertae sedis</taxon>
        <taxon>Elliptochloris clade</taxon>
        <taxon>Elliptochloris</taxon>
    </lineage>
</organism>
<feature type="domain" description="Pseudouridine synthase II N-terminal" evidence="5">
    <location>
        <begin position="62"/>
        <end position="204"/>
    </location>
</feature>
<dbReference type="GO" id="GO:0003723">
    <property type="term" value="F:RNA binding"/>
    <property type="evidence" value="ECO:0007669"/>
    <property type="project" value="InterPro"/>
</dbReference>
<dbReference type="SUPFAM" id="SSF55120">
    <property type="entry name" value="Pseudouridine synthase"/>
    <property type="match status" value="2"/>
</dbReference>
<dbReference type="AlphaFoldDB" id="A0AAW1SEM7"/>
<dbReference type="EMBL" id="JALJOU010000004">
    <property type="protein sequence ID" value="KAK9844093.1"/>
    <property type="molecule type" value="Genomic_DNA"/>
</dbReference>
<reference evidence="6 7" key="1">
    <citation type="journal article" date="2024" name="Nat. Commun.">
        <title>Phylogenomics reveals the evolutionary origins of lichenization in chlorophyte algae.</title>
        <authorList>
            <person name="Puginier C."/>
            <person name="Libourel C."/>
            <person name="Otte J."/>
            <person name="Skaloud P."/>
            <person name="Haon M."/>
            <person name="Grisel S."/>
            <person name="Petersen M."/>
            <person name="Berrin J.G."/>
            <person name="Delaux P.M."/>
            <person name="Dal Grande F."/>
            <person name="Keller J."/>
        </authorList>
    </citation>
    <scope>NUCLEOTIDE SEQUENCE [LARGE SCALE GENOMIC DNA]</scope>
    <source>
        <strain evidence="6 7">SAG 245.80</strain>
    </source>
</reference>
<evidence type="ECO:0000256" key="3">
    <source>
        <dbReference type="ARBA" id="ARBA00022694"/>
    </source>
</evidence>
<dbReference type="InterPro" id="IPR002501">
    <property type="entry name" value="PsdUridine_synth_N"/>
</dbReference>
<keyword evidence="3" id="KW-0819">tRNA processing</keyword>
<evidence type="ECO:0000313" key="6">
    <source>
        <dbReference type="EMBL" id="KAK9844093.1"/>
    </source>
</evidence>
<evidence type="ECO:0000313" key="7">
    <source>
        <dbReference type="Proteomes" id="UP001445335"/>
    </source>
</evidence>
<dbReference type="CDD" id="cd02573">
    <property type="entry name" value="PseudoU_synth_EcTruB"/>
    <property type="match status" value="1"/>
</dbReference>
<keyword evidence="7" id="KW-1185">Reference proteome</keyword>
<protein>
    <recommendedName>
        <fullName evidence="2">tRNA pseudouridine(55) synthase</fullName>
        <ecNumber evidence="2">5.4.99.25</ecNumber>
    </recommendedName>
</protein>
<evidence type="ECO:0000256" key="4">
    <source>
        <dbReference type="ARBA" id="ARBA00023235"/>
    </source>
</evidence>
<proteinExistence type="inferred from homology"/>
<dbReference type="NCBIfam" id="TIGR00431">
    <property type="entry name" value="TruB"/>
    <property type="match status" value="1"/>
</dbReference>
<dbReference type="GO" id="GO:0005634">
    <property type="term" value="C:nucleus"/>
    <property type="evidence" value="ECO:0007669"/>
    <property type="project" value="TreeGrafter"/>
</dbReference>
<comment type="similarity">
    <text evidence="1">Belongs to the pseudouridine synthase TruB family.</text>
</comment>
<evidence type="ECO:0000256" key="1">
    <source>
        <dbReference type="ARBA" id="ARBA00008999"/>
    </source>
</evidence>
<dbReference type="GO" id="GO:0006400">
    <property type="term" value="P:tRNA modification"/>
    <property type="evidence" value="ECO:0007669"/>
    <property type="project" value="TreeGrafter"/>
</dbReference>
<name>A0AAW1SEM7_9CHLO</name>
<dbReference type="InterPro" id="IPR020103">
    <property type="entry name" value="PsdUridine_synth_cat_dom_sf"/>
</dbReference>
<evidence type="ECO:0000256" key="2">
    <source>
        <dbReference type="ARBA" id="ARBA00012787"/>
    </source>
</evidence>
<dbReference type="Pfam" id="PF01509">
    <property type="entry name" value="TruB_N"/>
    <property type="match status" value="1"/>
</dbReference>
<gene>
    <name evidence="6" type="ORF">WJX81_004352</name>
</gene>
<sequence>MPKEVPASPTLVARGAAFSLDVWQNAVVLVDKPQGWTSFDVCHKLRNALTARNADGTKARLKVGHAGTLDPLATGLLIICVGKATKQIDAYVAADKEYTGTLRLGQATATYDAEVEPCEELPWEHLTDEDLERARERFLGAIQQRPPMFSAVKVDGERLYFKARRGEVMEVKTREVTIAALELSREAGSRDVDFRVACSKGTYVRSLVNDLGRTAGTAAYMLALRRERIGQHSVAAAWPLSELVAAAEAARDAEAQRQGLHAAPPPPGRLVLEKAELDHHPREGVLRLGGGAGEAASSAEQPCDVRDDALEAARQKLLGTIQQRVAERQGGGEAGEPRKQTVRIRRLDLSREGRSSDIAFNIMCSKGTDVDMVLHDLAKAAGCTGHVAMWRRERLGAYSVTDAWPTEEL</sequence>
<dbReference type="HAMAP" id="MF_01080">
    <property type="entry name" value="TruB_bact"/>
    <property type="match status" value="1"/>
</dbReference>
<dbReference type="GO" id="GO:1990481">
    <property type="term" value="P:mRNA pseudouridine synthesis"/>
    <property type="evidence" value="ECO:0007669"/>
    <property type="project" value="TreeGrafter"/>
</dbReference>
<evidence type="ECO:0000259" key="5">
    <source>
        <dbReference type="Pfam" id="PF01509"/>
    </source>
</evidence>
<dbReference type="InterPro" id="IPR014780">
    <property type="entry name" value="tRNA_psdUridine_synth_TruB"/>
</dbReference>
<dbReference type="GO" id="GO:0160148">
    <property type="term" value="F:tRNA pseudouridine(55) synthase activity"/>
    <property type="evidence" value="ECO:0007669"/>
    <property type="project" value="UniProtKB-EC"/>
</dbReference>
<dbReference type="Proteomes" id="UP001445335">
    <property type="component" value="Unassembled WGS sequence"/>
</dbReference>
<comment type="caution">
    <text evidence="6">The sequence shown here is derived from an EMBL/GenBank/DDBJ whole genome shotgun (WGS) entry which is preliminary data.</text>
</comment>